<reference evidence="2 3" key="1">
    <citation type="submission" date="2024-04" db="EMBL/GenBank/DDBJ databases">
        <title>Phyllosticta paracitricarpa is synonymous to the EU quarantine fungus P. citricarpa based on phylogenomic analyses.</title>
        <authorList>
            <consortium name="Lawrence Berkeley National Laboratory"/>
            <person name="Van Ingen-Buijs V.A."/>
            <person name="Van Westerhoven A.C."/>
            <person name="Haridas S."/>
            <person name="Skiadas P."/>
            <person name="Martin F."/>
            <person name="Groenewald J.Z."/>
            <person name="Crous P.W."/>
            <person name="Seidl M.F."/>
        </authorList>
    </citation>
    <scope>NUCLEOTIDE SEQUENCE [LARGE SCALE GENOMIC DNA]</scope>
    <source>
        <strain evidence="2 3">CBS 122670</strain>
    </source>
</reference>
<feature type="region of interest" description="Disordered" evidence="1">
    <location>
        <begin position="227"/>
        <end position="280"/>
    </location>
</feature>
<feature type="compositionally biased region" description="Basic and acidic residues" evidence="1">
    <location>
        <begin position="21"/>
        <end position="63"/>
    </location>
</feature>
<comment type="caution">
    <text evidence="2">The sequence shown here is derived from an EMBL/GenBank/DDBJ whole genome shotgun (WGS) entry which is preliminary data.</text>
</comment>
<feature type="region of interest" description="Disordered" evidence="1">
    <location>
        <begin position="16"/>
        <end position="105"/>
    </location>
</feature>
<feature type="compositionally biased region" description="Basic residues" evidence="1">
    <location>
        <begin position="81"/>
        <end position="105"/>
    </location>
</feature>
<dbReference type="EMBL" id="JBBPDW010000006">
    <property type="protein sequence ID" value="KAK7551715.1"/>
    <property type="molecule type" value="Genomic_DNA"/>
</dbReference>
<feature type="compositionally biased region" description="Polar residues" evidence="1">
    <location>
        <begin position="227"/>
        <end position="249"/>
    </location>
</feature>
<evidence type="ECO:0000313" key="3">
    <source>
        <dbReference type="Proteomes" id="UP001365128"/>
    </source>
</evidence>
<sequence>MAAGGALARFLRAAAAARGGGDVRDNQTSHNKDTLCTRRSRDCSRQHEEKQGPHAADMPRHGEFASSIFRPVSTSTDRKSMRTARHQSPRSRVVRRRRRRRRRRRHVVHYNGVAQEQSKESVPIISRRFSRLPFFRIFGFPFLKPESPDLPQTALQIAYVAPHSVKIHCTYGKPNLAAINLSKRLPQRAQPVVRPPTGTLTTQWLSTRLHPSTALMEPRAYTLTKLQQPTRARQHTRAQSQAQLSSSGRPQKAKPRANEASHITNQARPISSRHAADRPFLALRHANGAAKLRQPRFPTA</sequence>
<protein>
    <submittedName>
        <fullName evidence="2">Uncharacterized protein</fullName>
    </submittedName>
</protein>
<proteinExistence type="predicted"/>
<dbReference type="Proteomes" id="UP001365128">
    <property type="component" value="Unassembled WGS sequence"/>
</dbReference>
<accession>A0ABR1MMG0</accession>
<gene>
    <name evidence="2" type="ORF">IWX46DRAFT_578968</name>
</gene>
<evidence type="ECO:0000313" key="2">
    <source>
        <dbReference type="EMBL" id="KAK7551715.1"/>
    </source>
</evidence>
<name>A0ABR1MMG0_9PEZI</name>
<evidence type="ECO:0000256" key="1">
    <source>
        <dbReference type="SAM" id="MobiDB-lite"/>
    </source>
</evidence>
<organism evidence="2 3">
    <name type="scientific">Phyllosticta citricarpa</name>
    <dbReference type="NCBI Taxonomy" id="55181"/>
    <lineage>
        <taxon>Eukaryota</taxon>
        <taxon>Fungi</taxon>
        <taxon>Dikarya</taxon>
        <taxon>Ascomycota</taxon>
        <taxon>Pezizomycotina</taxon>
        <taxon>Dothideomycetes</taxon>
        <taxon>Dothideomycetes incertae sedis</taxon>
        <taxon>Botryosphaeriales</taxon>
        <taxon>Phyllostictaceae</taxon>
        <taxon>Phyllosticta</taxon>
    </lineage>
</organism>
<keyword evidence="3" id="KW-1185">Reference proteome</keyword>